<evidence type="ECO:0000256" key="6">
    <source>
        <dbReference type="RuleBase" id="RU365089"/>
    </source>
</evidence>
<evidence type="ECO:0000256" key="1">
    <source>
        <dbReference type="ARBA" id="ARBA00002190"/>
    </source>
</evidence>
<feature type="domain" description="IrrE N-terminal-like" evidence="7">
    <location>
        <begin position="114"/>
        <end position="183"/>
    </location>
</feature>
<dbReference type="GO" id="GO:0003677">
    <property type="term" value="F:DNA binding"/>
    <property type="evidence" value="ECO:0007669"/>
    <property type="project" value="UniProtKB-UniRule"/>
</dbReference>
<keyword evidence="9" id="KW-1185">Reference proteome</keyword>
<evidence type="ECO:0000256" key="4">
    <source>
        <dbReference type="ARBA" id="ARBA00023125"/>
    </source>
</evidence>
<dbReference type="PANTHER" id="PTHR33217">
    <property type="entry name" value="TRANSPOSASE FOR INSERTION SEQUENCE ELEMENT IS1081"/>
    <property type="match status" value="1"/>
</dbReference>
<sequence length="204" mass="23633">MHKTANILDKVPKKIQPQVKKMIHEMYLSDTKADALQVFEDFVSLYGAKYPRAVECLVKDKEALFAFYDFPAEHWQHLRTTNPIESTFATVRHRTRQTRGCGSVETIISRVFKLAHIWIGESAGFDFRQLQPSQDPVEQFCDQVAAEFLVPEEAIDELWKEHTGFDQLARQFKVSQLVIARRALDLKKSPRRNFLTFMNNTNAS</sequence>
<evidence type="ECO:0000313" key="8">
    <source>
        <dbReference type="EMBL" id="MBP3191699.1"/>
    </source>
</evidence>
<keyword evidence="6" id="KW-0814">Transposable element</keyword>
<evidence type="ECO:0000256" key="2">
    <source>
        <dbReference type="ARBA" id="ARBA00010961"/>
    </source>
</evidence>
<dbReference type="EMBL" id="JAFIDN010000002">
    <property type="protein sequence ID" value="MBP3191699.1"/>
    <property type="molecule type" value="Genomic_DNA"/>
</dbReference>
<organism evidence="8 9">
    <name type="scientific">Natronogracilivirga saccharolytica</name>
    <dbReference type="NCBI Taxonomy" id="2812953"/>
    <lineage>
        <taxon>Bacteria</taxon>
        <taxon>Pseudomonadati</taxon>
        <taxon>Balneolota</taxon>
        <taxon>Balneolia</taxon>
        <taxon>Balneolales</taxon>
        <taxon>Cyclonatronaceae</taxon>
        <taxon>Natronogracilivirga</taxon>
    </lineage>
</organism>
<evidence type="ECO:0000256" key="3">
    <source>
        <dbReference type="ARBA" id="ARBA00022578"/>
    </source>
</evidence>
<evidence type="ECO:0000313" key="9">
    <source>
        <dbReference type="Proteomes" id="UP000673975"/>
    </source>
</evidence>
<dbReference type="PANTHER" id="PTHR33217:SF9">
    <property type="entry name" value="MUTATOR FAMILY TRANSPOSASE"/>
    <property type="match status" value="1"/>
</dbReference>
<dbReference type="InterPro" id="IPR001207">
    <property type="entry name" value="Transposase_mutator"/>
</dbReference>
<dbReference type="Proteomes" id="UP000673975">
    <property type="component" value="Unassembled WGS sequence"/>
</dbReference>
<keyword evidence="5 6" id="KW-0233">DNA recombination</keyword>
<evidence type="ECO:0000256" key="5">
    <source>
        <dbReference type="ARBA" id="ARBA00023172"/>
    </source>
</evidence>
<comment type="function">
    <text evidence="1 6">Required for the transposition of the insertion element.</text>
</comment>
<dbReference type="Pfam" id="PF00872">
    <property type="entry name" value="Transposase_mut"/>
    <property type="match status" value="1"/>
</dbReference>
<dbReference type="GO" id="GO:0006313">
    <property type="term" value="P:DNA transposition"/>
    <property type="evidence" value="ECO:0007669"/>
    <property type="project" value="UniProtKB-UniRule"/>
</dbReference>
<dbReference type="GO" id="GO:0004803">
    <property type="term" value="F:transposase activity"/>
    <property type="evidence" value="ECO:0007669"/>
    <property type="project" value="UniProtKB-UniRule"/>
</dbReference>
<comment type="caution">
    <text evidence="8">The sequence shown here is derived from an EMBL/GenBank/DDBJ whole genome shotgun (WGS) entry which is preliminary data.</text>
</comment>
<keyword evidence="3 6" id="KW-0815">Transposition</keyword>
<gene>
    <name evidence="8" type="ORF">NATSA_03385</name>
</gene>
<evidence type="ECO:0000259" key="7">
    <source>
        <dbReference type="Pfam" id="PF06114"/>
    </source>
</evidence>
<accession>A0A8J7RPV7</accession>
<dbReference type="AlphaFoldDB" id="A0A8J7RPV7"/>
<keyword evidence="4 6" id="KW-0238">DNA-binding</keyword>
<reference evidence="8" key="1">
    <citation type="submission" date="2021-02" db="EMBL/GenBank/DDBJ databases">
        <title>Natronogracilivirga saccharolytica gen. nov. sp. nov. a new anaerobic, haloalkiliphilic carbohydrate-fermenting bacterium from soda lake and proposing of Cyclonatronumiaceae fam. nov. in the phylum Balneolaeota.</title>
        <authorList>
            <person name="Zhilina T.N."/>
            <person name="Sorokin D.Y."/>
            <person name="Zavarzina D.G."/>
            <person name="Toshchakov S.V."/>
            <person name="Kublanov I.V."/>
        </authorList>
    </citation>
    <scope>NUCLEOTIDE SEQUENCE</scope>
    <source>
        <strain evidence="8">Z-1702</strain>
    </source>
</reference>
<dbReference type="InterPro" id="IPR010359">
    <property type="entry name" value="IrrE_HExxH"/>
</dbReference>
<name>A0A8J7RPV7_9BACT</name>
<dbReference type="Pfam" id="PF06114">
    <property type="entry name" value="Peptidase_M78"/>
    <property type="match status" value="1"/>
</dbReference>
<protein>
    <recommendedName>
        <fullName evidence="6">Mutator family transposase</fullName>
    </recommendedName>
</protein>
<proteinExistence type="inferred from homology"/>
<comment type="similarity">
    <text evidence="2 6">Belongs to the transposase mutator family.</text>
</comment>